<protein>
    <recommendedName>
        <fullName evidence="1">DUF397 domain-containing protein</fullName>
    </recommendedName>
</protein>
<dbReference type="RefSeq" id="WP_346143631.1">
    <property type="nucleotide sequence ID" value="NZ_BAAATE010000002.1"/>
</dbReference>
<gene>
    <name evidence="2" type="ORF">GCM10010412_010040</name>
</gene>
<keyword evidence="3" id="KW-1185">Reference proteome</keyword>
<sequence>MHDAPAWRKSSYSTEQEFGTCVEVAELGDRMGVRDSKNPGGPHLSFSREAWAAFVGSIGSRPV</sequence>
<accession>A0ABP6DLZ8</accession>
<dbReference type="InterPro" id="IPR007278">
    <property type="entry name" value="DUF397"/>
</dbReference>
<comment type="caution">
    <text evidence="2">The sequence shown here is derived from an EMBL/GenBank/DDBJ whole genome shotgun (WGS) entry which is preliminary data.</text>
</comment>
<dbReference type="Pfam" id="PF04149">
    <property type="entry name" value="DUF397"/>
    <property type="match status" value="1"/>
</dbReference>
<name>A0ABP6DLZ8_9ACTN</name>
<dbReference type="EMBL" id="BAAATE010000002">
    <property type="protein sequence ID" value="GAA2646934.1"/>
    <property type="molecule type" value="Genomic_DNA"/>
</dbReference>
<organism evidence="2 3">
    <name type="scientific">Nonomuraea recticatena</name>
    <dbReference type="NCBI Taxonomy" id="46178"/>
    <lineage>
        <taxon>Bacteria</taxon>
        <taxon>Bacillati</taxon>
        <taxon>Actinomycetota</taxon>
        <taxon>Actinomycetes</taxon>
        <taxon>Streptosporangiales</taxon>
        <taxon>Streptosporangiaceae</taxon>
        <taxon>Nonomuraea</taxon>
    </lineage>
</organism>
<reference evidence="3" key="1">
    <citation type="journal article" date="2019" name="Int. J. Syst. Evol. Microbiol.">
        <title>The Global Catalogue of Microorganisms (GCM) 10K type strain sequencing project: providing services to taxonomists for standard genome sequencing and annotation.</title>
        <authorList>
            <consortium name="The Broad Institute Genomics Platform"/>
            <consortium name="The Broad Institute Genome Sequencing Center for Infectious Disease"/>
            <person name="Wu L."/>
            <person name="Ma J."/>
        </authorList>
    </citation>
    <scope>NUCLEOTIDE SEQUENCE [LARGE SCALE GENOMIC DNA]</scope>
    <source>
        <strain evidence="3">JCM 6835</strain>
    </source>
</reference>
<feature type="domain" description="DUF397" evidence="1">
    <location>
        <begin position="6"/>
        <end position="57"/>
    </location>
</feature>
<evidence type="ECO:0000259" key="1">
    <source>
        <dbReference type="Pfam" id="PF04149"/>
    </source>
</evidence>
<dbReference type="Proteomes" id="UP001501666">
    <property type="component" value="Unassembled WGS sequence"/>
</dbReference>
<evidence type="ECO:0000313" key="3">
    <source>
        <dbReference type="Proteomes" id="UP001501666"/>
    </source>
</evidence>
<evidence type="ECO:0000313" key="2">
    <source>
        <dbReference type="EMBL" id="GAA2646934.1"/>
    </source>
</evidence>
<proteinExistence type="predicted"/>